<dbReference type="InterPro" id="IPR015018">
    <property type="entry name" value="DUF1905"/>
</dbReference>
<evidence type="ECO:0000259" key="3">
    <source>
        <dbReference type="Pfam" id="PF00881"/>
    </source>
</evidence>
<evidence type="ECO:0000313" key="5">
    <source>
        <dbReference type="Proteomes" id="UP000198636"/>
    </source>
</evidence>
<dbReference type="PANTHER" id="PTHR43673">
    <property type="entry name" value="NAD(P)H NITROREDUCTASE YDGI-RELATED"/>
    <property type="match status" value="1"/>
</dbReference>
<dbReference type="CDD" id="cd02150">
    <property type="entry name" value="nitroreductase"/>
    <property type="match status" value="1"/>
</dbReference>
<dbReference type="RefSeq" id="WP_091542520.1">
    <property type="nucleotide sequence ID" value="NZ_FMUS01000010.1"/>
</dbReference>
<dbReference type="PANTHER" id="PTHR43673:SF10">
    <property type="entry name" value="NADH DEHYDROGENASE_NAD(P)H NITROREDUCTASE XCC3605-RELATED"/>
    <property type="match status" value="1"/>
</dbReference>
<evidence type="ECO:0000256" key="2">
    <source>
        <dbReference type="ARBA" id="ARBA00023002"/>
    </source>
</evidence>
<feature type="domain" description="Nitroreductase" evidence="3">
    <location>
        <begin position="176"/>
        <end position="254"/>
    </location>
</feature>
<feature type="domain" description="Nitroreductase" evidence="3">
    <location>
        <begin position="113"/>
        <end position="166"/>
    </location>
</feature>
<proteinExistence type="inferred from homology"/>
<dbReference type="InterPro" id="IPR029479">
    <property type="entry name" value="Nitroreductase"/>
</dbReference>
<dbReference type="SUPFAM" id="SSF55469">
    <property type="entry name" value="FMN-dependent nitroreductase-like"/>
    <property type="match status" value="1"/>
</dbReference>
<dbReference type="Pfam" id="PF08922">
    <property type="entry name" value="DUF1905"/>
    <property type="match status" value="1"/>
</dbReference>
<protein>
    <submittedName>
        <fullName evidence="4">Nitroreductase</fullName>
    </submittedName>
</protein>
<evidence type="ECO:0000256" key="1">
    <source>
        <dbReference type="ARBA" id="ARBA00007118"/>
    </source>
</evidence>
<evidence type="ECO:0000313" key="4">
    <source>
        <dbReference type="EMBL" id="SCY55731.1"/>
    </source>
</evidence>
<dbReference type="Gene3D" id="2.40.30.100">
    <property type="entry name" value="AF2212/PG0164-like"/>
    <property type="match status" value="1"/>
</dbReference>
<dbReference type="EMBL" id="FMUS01000010">
    <property type="protein sequence ID" value="SCY55731.1"/>
    <property type="molecule type" value="Genomic_DNA"/>
</dbReference>
<dbReference type="InterPro" id="IPR037079">
    <property type="entry name" value="AF2212/PG0164-like_sf"/>
</dbReference>
<comment type="similarity">
    <text evidence="1">Belongs to the nitroreductase family.</text>
</comment>
<dbReference type="InterPro" id="IPR000415">
    <property type="entry name" value="Nitroreductase-like"/>
</dbReference>
<keyword evidence="5" id="KW-1185">Reference proteome</keyword>
<dbReference type="OrthoDB" id="9812105at2"/>
<dbReference type="STRING" id="1120976.SAMN03080606_01801"/>
<dbReference type="Gene3D" id="3.40.109.10">
    <property type="entry name" value="NADH Oxidase"/>
    <property type="match status" value="1"/>
</dbReference>
<gene>
    <name evidence="4" type="ORF">SAMN03080606_01801</name>
</gene>
<organism evidence="4 5">
    <name type="scientific">Alkaliphilus peptidifermentans DSM 18978</name>
    <dbReference type="NCBI Taxonomy" id="1120976"/>
    <lineage>
        <taxon>Bacteria</taxon>
        <taxon>Bacillati</taxon>
        <taxon>Bacillota</taxon>
        <taxon>Clostridia</taxon>
        <taxon>Peptostreptococcales</taxon>
        <taxon>Natronincolaceae</taxon>
        <taxon>Alkaliphilus</taxon>
    </lineage>
</organism>
<dbReference type="GO" id="GO:0016491">
    <property type="term" value="F:oxidoreductase activity"/>
    <property type="evidence" value="ECO:0007669"/>
    <property type="project" value="UniProtKB-KW"/>
</dbReference>
<dbReference type="Pfam" id="PF00881">
    <property type="entry name" value="Nitroreductase"/>
    <property type="match status" value="2"/>
</dbReference>
<sequence length="275" mass="30608">MKREFQAKIVSPDKKGGLTYIEVPFNAAEEFNGKGRIKVQGALNGHTYRSSLISKGNGFYILVIDKKLQKQIGIDDCDTLHVTMEADNIAVDQNVKTPIEKIEKSSMDVLTAIRTRRSIRRFSKKSIDEKVLNTIMEAGFCAPSAKNKRPWHFILVKNKEILKRLAGNDSNHKPISEADCCIVICGDKNIQGMNDFILEDCSAAVQNILLASHGVGIGAVWCGLHTGTKDSKSLTEIFELPTKIVPIAIVALGYPEEDKGAVERFDFSKVHYEKW</sequence>
<accession>A0A1G5GWF4</accession>
<name>A0A1G5GWF4_9FIRM</name>
<keyword evidence="2" id="KW-0560">Oxidoreductase</keyword>
<dbReference type="Proteomes" id="UP000198636">
    <property type="component" value="Unassembled WGS sequence"/>
</dbReference>
<reference evidence="4 5" key="1">
    <citation type="submission" date="2016-10" db="EMBL/GenBank/DDBJ databases">
        <authorList>
            <person name="de Groot N.N."/>
        </authorList>
    </citation>
    <scope>NUCLEOTIDE SEQUENCE [LARGE SCALE GENOMIC DNA]</scope>
    <source>
        <strain evidence="4 5">DSM 18978</strain>
    </source>
</reference>
<dbReference type="SUPFAM" id="SSF141694">
    <property type="entry name" value="AF2212/PG0164-like"/>
    <property type="match status" value="1"/>
</dbReference>
<dbReference type="AlphaFoldDB" id="A0A1G5GWF4"/>